<dbReference type="EMBL" id="ADVG01000001">
    <property type="protein sequence ID" value="EFH88901.1"/>
    <property type="molecule type" value="Genomic_DNA"/>
</dbReference>
<keyword evidence="1" id="KW-0472">Membrane</keyword>
<evidence type="ECO:0000313" key="2">
    <source>
        <dbReference type="EMBL" id="EFH88901.1"/>
    </source>
</evidence>
<keyword evidence="1" id="KW-1133">Transmembrane helix</keyword>
<feature type="transmembrane region" description="Helical" evidence="1">
    <location>
        <begin position="21"/>
        <end position="45"/>
    </location>
</feature>
<keyword evidence="3" id="KW-1185">Reference proteome</keyword>
<comment type="caution">
    <text evidence="2">The sequence shown here is derived from an EMBL/GenBank/DDBJ whole genome shotgun (WGS) entry which is preliminary data.</text>
</comment>
<dbReference type="Proteomes" id="UP000004508">
    <property type="component" value="Unassembled WGS sequence"/>
</dbReference>
<accession>D6TGX2</accession>
<name>D6TGX2_KTERA</name>
<reference evidence="2 3" key="1">
    <citation type="journal article" date="2011" name="Stand. Genomic Sci.">
        <title>Non-contiguous finished genome sequence and contextual data of the filamentous soil bacterium Ktedonobacter racemifer type strain (SOSP1-21).</title>
        <authorList>
            <person name="Chang Y.J."/>
            <person name="Land M."/>
            <person name="Hauser L."/>
            <person name="Chertkov O."/>
            <person name="Del Rio T.G."/>
            <person name="Nolan M."/>
            <person name="Copeland A."/>
            <person name="Tice H."/>
            <person name="Cheng J.F."/>
            <person name="Lucas S."/>
            <person name="Han C."/>
            <person name="Goodwin L."/>
            <person name="Pitluck S."/>
            <person name="Ivanova N."/>
            <person name="Ovchinikova G."/>
            <person name="Pati A."/>
            <person name="Chen A."/>
            <person name="Palaniappan K."/>
            <person name="Mavromatis K."/>
            <person name="Liolios K."/>
            <person name="Brettin T."/>
            <person name="Fiebig A."/>
            <person name="Rohde M."/>
            <person name="Abt B."/>
            <person name="Goker M."/>
            <person name="Detter J.C."/>
            <person name="Woyke T."/>
            <person name="Bristow J."/>
            <person name="Eisen J.A."/>
            <person name="Markowitz V."/>
            <person name="Hugenholtz P."/>
            <person name="Kyrpides N.C."/>
            <person name="Klenk H.P."/>
            <person name="Lapidus A."/>
        </authorList>
    </citation>
    <scope>NUCLEOTIDE SEQUENCE [LARGE SCALE GENOMIC DNA]</scope>
    <source>
        <strain evidence="3">DSM 44963</strain>
    </source>
</reference>
<proteinExistence type="predicted"/>
<organism evidence="2 3">
    <name type="scientific">Ktedonobacter racemifer DSM 44963</name>
    <dbReference type="NCBI Taxonomy" id="485913"/>
    <lineage>
        <taxon>Bacteria</taxon>
        <taxon>Bacillati</taxon>
        <taxon>Chloroflexota</taxon>
        <taxon>Ktedonobacteria</taxon>
        <taxon>Ktedonobacterales</taxon>
        <taxon>Ktedonobacteraceae</taxon>
        <taxon>Ktedonobacter</taxon>
    </lineage>
</organism>
<evidence type="ECO:0000256" key="1">
    <source>
        <dbReference type="SAM" id="Phobius"/>
    </source>
</evidence>
<gene>
    <name evidence="2" type="ORF">Krac_10409</name>
</gene>
<protein>
    <submittedName>
        <fullName evidence="2">Uncharacterized protein</fullName>
    </submittedName>
</protein>
<sequence length="72" mass="8327">MLAQRNQNSYTRFLRKTYSSFHFLFLYTHALRVIAMVVLVSLSIAHMHYFVSDINALVAINPSADPWPISIK</sequence>
<keyword evidence="1" id="KW-0812">Transmembrane</keyword>
<evidence type="ECO:0000313" key="3">
    <source>
        <dbReference type="Proteomes" id="UP000004508"/>
    </source>
</evidence>
<dbReference type="AlphaFoldDB" id="D6TGX2"/>
<dbReference type="InParanoid" id="D6TGX2"/>